<accession>A0A8S9YR66</accession>
<dbReference type="GO" id="GO:0042797">
    <property type="term" value="P:tRNA transcription by RNA polymerase III"/>
    <property type="evidence" value="ECO:0007669"/>
    <property type="project" value="TreeGrafter"/>
</dbReference>
<feature type="compositionally biased region" description="Low complexity" evidence="1">
    <location>
        <begin position="129"/>
        <end position="142"/>
    </location>
</feature>
<dbReference type="AlphaFoldDB" id="A0A8S9YR66"/>
<evidence type="ECO:0008006" key="4">
    <source>
        <dbReference type="Google" id="ProtNLM"/>
    </source>
</evidence>
<sequence>MMEKAGVLKEIDCYLSKGLRSQLLLLLYKNRDAHRSLELELVKDGRMKSTFDLLELNIENGKNPSVGHENGEPDSFLLRSEIMKVPTSLLGYFVNDECHLVPIETDALVMDTIKEPMKERSRVPEVPESSTSSQTAATVVSARLKVQDSGNLRGQLGGRRKPTDNDPDLLFRTQQNMAPWRSIRYRRFMPSDAFESRIPLLYPYEDHEPSCQRSNGPRQEDYISALLEPLAPVPTSHGRIEPTQPPSLEELIQTIMLKVHVIRFSKLVGCARERFGDPHQVTNAAVLQHVQKVAVLVRGWWVVKSELLYPPTTYSEHATIPTTLLIRARDYIMAVFHRGEHLTRKTISSMTKLPALEATEILKLLARKMDTTQKGHVNHWEFHPLDQDFIRKYPDIVQQQHCLWEVRIRQLCSQLKLERLVSDGARRRRRCSGRLSSESESETEVGIRSLVSGVHVSGGSGRRAGIPRRKRQLSLSNTSASDDGNDWSNARHPARKRPRTQSLSLAVTSDPLSPLMGTTTALSLTTTTAPSTNLSASSAETVAVPNAFSFSVPLSPPLVSKFSSPTILPMSATTPVQKQQNPKINVMDPISSSVVQPADVHSGVQPSMVACKPEPTSPPATVNSLSRSVRFETNLTELPTQKIKPEPSETNHLHLMSADEIGSTTEKSADCERPTVPLTLLNFVREKFRTLPIISLSELAKMVQQSLCGSTDDDQSGSLLCVREPGTPVPPPGSEAERELLKPLLTEALLQADARRLQVSWPTGREMRPEEPLFVARVAGSECGAISESTQKLRDALLDVCEKQPHFRMKDLMDRLEQLSIHGLARKTICSMLKHYCIYKHNRYYLRHTILD</sequence>
<dbReference type="GO" id="GO:0005666">
    <property type="term" value="C:RNA polymerase III complex"/>
    <property type="evidence" value="ECO:0007669"/>
    <property type="project" value="TreeGrafter"/>
</dbReference>
<dbReference type="PANTHER" id="PTHR12069">
    <property type="entry name" value="DNA-DIRECTED RNA POLYMERASES III 80 KDA POLYPEPTIDE RNA POLYMERASE III SUBUNIT 5"/>
    <property type="match status" value="1"/>
</dbReference>
<comment type="caution">
    <text evidence="2">The sequence shown here is derived from an EMBL/GenBank/DDBJ whole genome shotgun (WGS) entry which is preliminary data.</text>
</comment>
<gene>
    <name evidence="2" type="ORF">EG68_08020</name>
</gene>
<dbReference type="Pfam" id="PF04801">
    <property type="entry name" value="RPC5"/>
    <property type="match status" value="1"/>
</dbReference>
<feature type="compositionally biased region" description="Polar residues" evidence="1">
    <location>
        <begin position="473"/>
        <end position="488"/>
    </location>
</feature>
<reference evidence="2" key="1">
    <citation type="submission" date="2019-07" db="EMBL/GenBank/DDBJ databases">
        <title>Annotation for the trematode Paragonimus miyazaki's.</title>
        <authorList>
            <person name="Choi Y.-J."/>
        </authorList>
    </citation>
    <scope>NUCLEOTIDE SEQUENCE</scope>
    <source>
        <strain evidence="2">Japan</strain>
    </source>
</reference>
<dbReference type="OrthoDB" id="340681at2759"/>
<proteinExistence type="predicted"/>
<feature type="compositionally biased region" description="Polar residues" evidence="1">
    <location>
        <begin position="500"/>
        <end position="511"/>
    </location>
</feature>
<protein>
    <recommendedName>
        <fullName evidence="4">DNA-directed RNA polymerase III subunit RPC5</fullName>
    </recommendedName>
</protein>
<evidence type="ECO:0000313" key="3">
    <source>
        <dbReference type="Proteomes" id="UP000822476"/>
    </source>
</evidence>
<name>A0A8S9YR66_9TREM</name>
<evidence type="ECO:0000256" key="1">
    <source>
        <dbReference type="SAM" id="MobiDB-lite"/>
    </source>
</evidence>
<feature type="region of interest" description="Disordered" evidence="1">
    <location>
        <begin position="119"/>
        <end position="170"/>
    </location>
</feature>
<evidence type="ECO:0000313" key="2">
    <source>
        <dbReference type="EMBL" id="KAF7255543.1"/>
    </source>
</evidence>
<dbReference type="EMBL" id="JTDE01003881">
    <property type="protein sequence ID" value="KAF7255543.1"/>
    <property type="molecule type" value="Genomic_DNA"/>
</dbReference>
<keyword evidence="3" id="KW-1185">Reference proteome</keyword>
<dbReference type="PANTHER" id="PTHR12069:SF0">
    <property type="entry name" value="DNA-DIRECTED RNA POLYMERASE III SUBUNIT RPC5"/>
    <property type="match status" value="1"/>
</dbReference>
<organism evidence="2 3">
    <name type="scientific">Paragonimus skrjabini miyazakii</name>
    <dbReference type="NCBI Taxonomy" id="59628"/>
    <lineage>
        <taxon>Eukaryota</taxon>
        <taxon>Metazoa</taxon>
        <taxon>Spiralia</taxon>
        <taxon>Lophotrochozoa</taxon>
        <taxon>Platyhelminthes</taxon>
        <taxon>Trematoda</taxon>
        <taxon>Digenea</taxon>
        <taxon>Plagiorchiida</taxon>
        <taxon>Troglotremata</taxon>
        <taxon>Troglotrematidae</taxon>
        <taxon>Paragonimus</taxon>
    </lineage>
</organism>
<feature type="region of interest" description="Disordered" evidence="1">
    <location>
        <begin position="456"/>
        <end position="511"/>
    </location>
</feature>
<dbReference type="InterPro" id="IPR006886">
    <property type="entry name" value="RNA_pol_III_Rpc5"/>
</dbReference>
<dbReference type="Proteomes" id="UP000822476">
    <property type="component" value="Unassembled WGS sequence"/>
</dbReference>